<protein>
    <submittedName>
        <fullName evidence="3">Peptidoglycan-binding protein</fullName>
    </submittedName>
</protein>
<dbReference type="Pfam" id="PF01471">
    <property type="entry name" value="PG_binding_1"/>
    <property type="match status" value="1"/>
</dbReference>
<sequence length="208" mass="22678">MEYIAYSSMFVAYEEANSQAKSIDYEFPKFDLDWNKSLKSSVWLSLAGFIVFFTAITQVSAALGAYVRTNGTCLNVRVSPYTSSSVVDCIPNGTRITSTGRANGFVRLSRNRYVAARWVGDTYNSRPNNPTSAGVGGRITLRYGSRGSAVSQVQRRLGINPTGYYGNTTVGLVRQFQANNGLRVDGIVGPQTRSALLGSYSTVDEGYL</sequence>
<dbReference type="EMBL" id="CP054698">
    <property type="protein sequence ID" value="QMS89210.1"/>
    <property type="molecule type" value="Genomic_DNA"/>
</dbReference>
<dbReference type="Gene3D" id="1.10.101.10">
    <property type="entry name" value="PGBD-like superfamily/PGBD"/>
    <property type="match status" value="1"/>
</dbReference>
<evidence type="ECO:0000313" key="3">
    <source>
        <dbReference type="EMBL" id="QMS89210.1"/>
    </source>
</evidence>
<dbReference type="Gene3D" id="2.30.30.40">
    <property type="entry name" value="SH3 Domains"/>
    <property type="match status" value="1"/>
</dbReference>
<keyword evidence="1" id="KW-1133">Transmembrane helix</keyword>
<dbReference type="InterPro" id="IPR036366">
    <property type="entry name" value="PGBDSf"/>
</dbReference>
<reference evidence="4" key="1">
    <citation type="submission" date="2020-06" db="EMBL/GenBank/DDBJ databases">
        <title>Nostoc edaphicum CCNP1411 genome.</title>
        <authorList>
            <person name="Fidor A."/>
            <person name="Grabski M."/>
            <person name="Gawor J."/>
            <person name="Gromadka R."/>
            <person name="Wegrzyn G."/>
            <person name="Mazur-Marzec H."/>
        </authorList>
    </citation>
    <scope>NUCLEOTIDE SEQUENCE [LARGE SCALE GENOMIC DNA]</scope>
    <source>
        <strain evidence="4">CCNP1411</strain>
    </source>
</reference>
<feature type="domain" description="Peptidoglycan binding-like" evidence="2">
    <location>
        <begin position="148"/>
        <end position="196"/>
    </location>
</feature>
<dbReference type="KEGG" id="ned:HUN01_17090"/>
<dbReference type="AlphaFoldDB" id="A0A7D7LDM5"/>
<evidence type="ECO:0000256" key="1">
    <source>
        <dbReference type="SAM" id="Phobius"/>
    </source>
</evidence>
<keyword evidence="4" id="KW-1185">Reference proteome</keyword>
<dbReference type="SUPFAM" id="SSF47090">
    <property type="entry name" value="PGBD-like"/>
    <property type="match status" value="1"/>
</dbReference>
<evidence type="ECO:0000259" key="2">
    <source>
        <dbReference type="Pfam" id="PF01471"/>
    </source>
</evidence>
<accession>A0A7D7LDM5</accession>
<dbReference type="RefSeq" id="WP_181932257.1">
    <property type="nucleotide sequence ID" value="NZ_CP054698.1"/>
</dbReference>
<keyword evidence="1" id="KW-0812">Transmembrane</keyword>
<gene>
    <name evidence="3" type="ORF">HUN01_17090</name>
</gene>
<name>A0A7D7LDM5_9NOSO</name>
<dbReference type="InterPro" id="IPR036365">
    <property type="entry name" value="PGBD-like_sf"/>
</dbReference>
<keyword evidence="1" id="KW-0472">Membrane</keyword>
<organism evidence="3 4">
    <name type="scientific">Nostoc edaphicum CCNP1411</name>
    <dbReference type="NCBI Taxonomy" id="1472755"/>
    <lineage>
        <taxon>Bacteria</taxon>
        <taxon>Bacillati</taxon>
        <taxon>Cyanobacteriota</taxon>
        <taxon>Cyanophyceae</taxon>
        <taxon>Nostocales</taxon>
        <taxon>Nostocaceae</taxon>
        <taxon>Nostoc</taxon>
    </lineage>
</organism>
<dbReference type="Proteomes" id="UP000514713">
    <property type="component" value="Chromosome"/>
</dbReference>
<proteinExistence type="predicted"/>
<feature type="transmembrane region" description="Helical" evidence="1">
    <location>
        <begin position="42"/>
        <end position="67"/>
    </location>
</feature>
<evidence type="ECO:0000313" key="4">
    <source>
        <dbReference type="Proteomes" id="UP000514713"/>
    </source>
</evidence>
<dbReference type="InterPro" id="IPR002477">
    <property type="entry name" value="Peptidoglycan-bd-like"/>
</dbReference>